<dbReference type="EMBL" id="JAIWYP010000001">
    <property type="protein sequence ID" value="KAH3885286.1"/>
    <property type="molecule type" value="Genomic_DNA"/>
</dbReference>
<protein>
    <submittedName>
        <fullName evidence="1">Uncharacterized protein</fullName>
    </submittedName>
</protein>
<sequence>MSPVDLDLYHVASGTRTCIISPVVLRPVSCRQWISDLYHVASGARTFIMSPVGLGPVSCR</sequence>
<reference evidence="1" key="1">
    <citation type="journal article" date="2019" name="bioRxiv">
        <title>The Genome of the Zebra Mussel, Dreissena polymorpha: A Resource for Invasive Species Research.</title>
        <authorList>
            <person name="McCartney M.A."/>
            <person name="Auch B."/>
            <person name="Kono T."/>
            <person name="Mallez S."/>
            <person name="Zhang Y."/>
            <person name="Obille A."/>
            <person name="Becker A."/>
            <person name="Abrahante J.E."/>
            <person name="Garbe J."/>
            <person name="Badalamenti J.P."/>
            <person name="Herman A."/>
            <person name="Mangelson H."/>
            <person name="Liachko I."/>
            <person name="Sullivan S."/>
            <person name="Sone E.D."/>
            <person name="Koren S."/>
            <person name="Silverstein K.A.T."/>
            <person name="Beckman K.B."/>
            <person name="Gohl D.M."/>
        </authorList>
    </citation>
    <scope>NUCLEOTIDE SEQUENCE</scope>
    <source>
        <strain evidence="1">Duluth1</strain>
        <tissue evidence="1">Whole animal</tissue>
    </source>
</reference>
<reference evidence="1" key="2">
    <citation type="submission" date="2020-11" db="EMBL/GenBank/DDBJ databases">
        <authorList>
            <person name="McCartney M.A."/>
            <person name="Auch B."/>
            <person name="Kono T."/>
            <person name="Mallez S."/>
            <person name="Becker A."/>
            <person name="Gohl D.M."/>
            <person name="Silverstein K.A.T."/>
            <person name="Koren S."/>
            <person name="Bechman K.B."/>
            <person name="Herman A."/>
            <person name="Abrahante J.E."/>
            <person name="Garbe J."/>
        </authorList>
    </citation>
    <scope>NUCLEOTIDE SEQUENCE</scope>
    <source>
        <strain evidence="1">Duluth1</strain>
        <tissue evidence="1">Whole animal</tissue>
    </source>
</reference>
<evidence type="ECO:0000313" key="2">
    <source>
        <dbReference type="Proteomes" id="UP000828390"/>
    </source>
</evidence>
<dbReference type="AlphaFoldDB" id="A0A9D4RXX1"/>
<accession>A0A9D4RXX1</accession>
<evidence type="ECO:0000313" key="1">
    <source>
        <dbReference type="EMBL" id="KAH3885286.1"/>
    </source>
</evidence>
<gene>
    <name evidence="1" type="ORF">DPMN_009279</name>
</gene>
<proteinExistence type="predicted"/>
<comment type="caution">
    <text evidence="1">The sequence shown here is derived from an EMBL/GenBank/DDBJ whole genome shotgun (WGS) entry which is preliminary data.</text>
</comment>
<keyword evidence="2" id="KW-1185">Reference proteome</keyword>
<organism evidence="1 2">
    <name type="scientific">Dreissena polymorpha</name>
    <name type="common">Zebra mussel</name>
    <name type="synonym">Mytilus polymorpha</name>
    <dbReference type="NCBI Taxonomy" id="45954"/>
    <lineage>
        <taxon>Eukaryota</taxon>
        <taxon>Metazoa</taxon>
        <taxon>Spiralia</taxon>
        <taxon>Lophotrochozoa</taxon>
        <taxon>Mollusca</taxon>
        <taxon>Bivalvia</taxon>
        <taxon>Autobranchia</taxon>
        <taxon>Heteroconchia</taxon>
        <taxon>Euheterodonta</taxon>
        <taxon>Imparidentia</taxon>
        <taxon>Neoheterodontei</taxon>
        <taxon>Myida</taxon>
        <taxon>Dreissenoidea</taxon>
        <taxon>Dreissenidae</taxon>
        <taxon>Dreissena</taxon>
    </lineage>
</organism>
<name>A0A9D4RXX1_DREPO</name>
<dbReference type="Proteomes" id="UP000828390">
    <property type="component" value="Unassembled WGS sequence"/>
</dbReference>